<reference evidence="2 3" key="1">
    <citation type="submission" date="2022-04" db="EMBL/GenBank/DDBJ databases">
        <title>The arsenic-methylating capacity of Chitinophaga filiformis YT5 during chitin decomposition.</title>
        <authorList>
            <person name="Chen G."/>
            <person name="Liang Y."/>
        </authorList>
    </citation>
    <scope>NUCLEOTIDE SEQUENCE [LARGE SCALE GENOMIC DNA]</scope>
    <source>
        <strain evidence="2 3">YT5</strain>
    </source>
</reference>
<keyword evidence="3" id="KW-1185">Reference proteome</keyword>
<evidence type="ECO:0000259" key="1">
    <source>
        <dbReference type="Pfam" id="PF06114"/>
    </source>
</evidence>
<dbReference type="InterPro" id="IPR010359">
    <property type="entry name" value="IrrE_HExxH"/>
</dbReference>
<proteinExistence type="predicted"/>
<evidence type="ECO:0000313" key="3">
    <source>
        <dbReference type="Proteomes" id="UP000830198"/>
    </source>
</evidence>
<feature type="domain" description="IrrE N-terminal-like" evidence="1">
    <location>
        <begin position="31"/>
        <end position="169"/>
    </location>
</feature>
<dbReference type="PANTHER" id="PTHR43236:SF2">
    <property type="entry name" value="BLL0069 PROTEIN"/>
    <property type="match status" value="1"/>
</dbReference>
<organism evidence="2 3">
    <name type="scientific">Chitinophaga filiformis</name>
    <name type="common">Myxococcus filiformis</name>
    <name type="synonym">Flexibacter filiformis</name>
    <dbReference type="NCBI Taxonomy" id="104663"/>
    <lineage>
        <taxon>Bacteria</taxon>
        <taxon>Pseudomonadati</taxon>
        <taxon>Bacteroidota</taxon>
        <taxon>Chitinophagia</taxon>
        <taxon>Chitinophagales</taxon>
        <taxon>Chitinophagaceae</taxon>
        <taxon>Chitinophaga</taxon>
    </lineage>
</organism>
<protein>
    <submittedName>
        <fullName evidence="2">ImmA/IrrE family metallo-endopeptidase</fullName>
    </submittedName>
</protein>
<dbReference type="InterPro" id="IPR052345">
    <property type="entry name" value="Rad_response_metalloprotease"/>
</dbReference>
<dbReference type="RefSeq" id="WP_247810288.1">
    <property type="nucleotide sequence ID" value="NZ_CP095855.1"/>
</dbReference>
<dbReference type="Pfam" id="PF06114">
    <property type="entry name" value="Peptidase_M78"/>
    <property type="match status" value="1"/>
</dbReference>
<gene>
    <name evidence="2" type="ORF">MYF79_23625</name>
</gene>
<sequence length="184" mass="20720">MVLERIEHLATDIIKRTGATTLPIDVEAIARALNIRVAPFPMDNAVSGVLLIDSNGVPTIGYNITESRVRRRFTLAHEIGHYICHVKQGDGSRVFVDKDFKVMFRSKSPEPGEIRMEREANAFAASLLMPEFLLLEMVTDKEFDLNSEDSIRELAKTFDVSVGAMSFRLLNLGMSASYYNNQFF</sequence>
<dbReference type="EMBL" id="CP095855">
    <property type="protein sequence ID" value="UPK67946.1"/>
    <property type="molecule type" value="Genomic_DNA"/>
</dbReference>
<evidence type="ECO:0000313" key="2">
    <source>
        <dbReference type="EMBL" id="UPK67946.1"/>
    </source>
</evidence>
<dbReference type="Proteomes" id="UP000830198">
    <property type="component" value="Chromosome"/>
</dbReference>
<name>A0ABY4HZM6_CHIFI</name>
<dbReference type="Gene3D" id="1.10.10.2910">
    <property type="match status" value="1"/>
</dbReference>
<accession>A0ABY4HZM6</accession>
<dbReference type="PANTHER" id="PTHR43236">
    <property type="entry name" value="ANTITOXIN HIGA1"/>
    <property type="match status" value="1"/>
</dbReference>